<feature type="region of interest" description="Disordered" evidence="1">
    <location>
        <begin position="64"/>
        <end position="85"/>
    </location>
</feature>
<name>A0ABM5TND1_9ACTN</name>
<dbReference type="RefSeq" id="WP_208900293.1">
    <property type="nucleotide sequence ID" value="NZ_CP011497.1"/>
</dbReference>
<gene>
    <name evidence="2" type="ORF">ABB07_21585</name>
</gene>
<organism evidence="2 3">
    <name type="scientific">Streptomyces incarnatus</name>
    <dbReference type="NCBI Taxonomy" id="665007"/>
    <lineage>
        <taxon>Bacteria</taxon>
        <taxon>Bacillati</taxon>
        <taxon>Actinomycetota</taxon>
        <taxon>Actinomycetes</taxon>
        <taxon>Kitasatosporales</taxon>
        <taxon>Streptomycetaceae</taxon>
        <taxon>Streptomyces</taxon>
    </lineage>
</organism>
<proteinExistence type="predicted"/>
<evidence type="ECO:0000313" key="3">
    <source>
        <dbReference type="Proteomes" id="UP000035366"/>
    </source>
</evidence>
<evidence type="ECO:0008006" key="4">
    <source>
        <dbReference type="Google" id="ProtNLM"/>
    </source>
</evidence>
<feature type="compositionally biased region" description="Basic and acidic residues" evidence="1">
    <location>
        <begin position="65"/>
        <end position="74"/>
    </location>
</feature>
<evidence type="ECO:0000313" key="2">
    <source>
        <dbReference type="EMBL" id="AKJ12525.1"/>
    </source>
</evidence>
<evidence type="ECO:0000256" key="1">
    <source>
        <dbReference type="SAM" id="MobiDB-lite"/>
    </source>
</evidence>
<dbReference type="EMBL" id="CP011497">
    <property type="protein sequence ID" value="AKJ12525.1"/>
    <property type="molecule type" value="Genomic_DNA"/>
</dbReference>
<accession>A0ABM5TND1</accession>
<dbReference type="Proteomes" id="UP000035366">
    <property type="component" value="Chromosome"/>
</dbReference>
<reference evidence="2 3" key="1">
    <citation type="journal article" date="2015" name="ISME J.">
        <title>Draft Genome Sequence of Streptomyces incarnatus NRRL8089, which Produces the Nucleoside Antibiotic Sinefungin.</title>
        <authorList>
            <person name="Oshima K."/>
            <person name="Hattori M."/>
            <person name="Shimizu H."/>
            <person name="Fukuda K."/>
            <person name="Nemoto M."/>
            <person name="Inagaki K."/>
            <person name="Tamura T."/>
        </authorList>
    </citation>
    <scope>NUCLEOTIDE SEQUENCE [LARGE SCALE GENOMIC DNA]</scope>
    <source>
        <strain evidence="2 3">NRRL 8089</strain>
    </source>
</reference>
<protein>
    <recommendedName>
        <fullName evidence="4">Lipoprotein</fullName>
    </recommendedName>
</protein>
<feature type="compositionally biased region" description="Low complexity" evidence="1">
    <location>
        <begin position="114"/>
        <end position="149"/>
    </location>
</feature>
<keyword evidence="3" id="KW-1185">Reference proteome</keyword>
<feature type="region of interest" description="Disordered" evidence="1">
    <location>
        <begin position="109"/>
        <end position="149"/>
    </location>
</feature>
<sequence length="149" mass="14840">MRVGDGSLTAMPTPAGDTYVGTVPAPARAAVGADNWAGMDNDGKPVPIGVEGYGETDAGVLKYRGGREDWKGGGDSDGGTSGTQSFDFTALAKGRATVRLLYCPMSTCHGPDDTATPYPTGTAPAPAHATATAAPSPTPGSTVSPSLSP</sequence>